<keyword evidence="6 7" id="KW-0472">Membrane</keyword>
<dbReference type="GO" id="GO:0005886">
    <property type="term" value="C:plasma membrane"/>
    <property type="evidence" value="ECO:0007669"/>
    <property type="project" value="UniProtKB-SubCell"/>
</dbReference>
<dbReference type="OrthoDB" id="9804439at2"/>
<evidence type="ECO:0000313" key="9">
    <source>
        <dbReference type="EMBL" id="TRY16732.1"/>
    </source>
</evidence>
<feature type="transmembrane region" description="Helical" evidence="7">
    <location>
        <begin position="216"/>
        <end position="235"/>
    </location>
</feature>
<evidence type="ECO:0000256" key="2">
    <source>
        <dbReference type="ARBA" id="ARBA00022448"/>
    </source>
</evidence>
<dbReference type="Gene3D" id="1.10.3720.10">
    <property type="entry name" value="MetI-like"/>
    <property type="match status" value="1"/>
</dbReference>
<dbReference type="PROSITE" id="PS50928">
    <property type="entry name" value="ABC_TM1"/>
    <property type="match status" value="1"/>
</dbReference>
<dbReference type="EMBL" id="VKKG01000007">
    <property type="protein sequence ID" value="TRY16732.1"/>
    <property type="molecule type" value="Genomic_DNA"/>
</dbReference>
<dbReference type="Proteomes" id="UP000317638">
    <property type="component" value="Unassembled WGS sequence"/>
</dbReference>
<feature type="domain" description="ABC transmembrane type-1" evidence="8">
    <location>
        <begin position="79"/>
        <end position="293"/>
    </location>
</feature>
<evidence type="ECO:0000256" key="7">
    <source>
        <dbReference type="RuleBase" id="RU363032"/>
    </source>
</evidence>
<feature type="transmembrane region" description="Helical" evidence="7">
    <location>
        <begin position="84"/>
        <end position="104"/>
    </location>
</feature>
<accession>A0A553JWB4</accession>
<organism evidence="9 10">
    <name type="scientific">Tessaracoccus rhinocerotis</name>
    <dbReference type="NCBI Taxonomy" id="1689449"/>
    <lineage>
        <taxon>Bacteria</taxon>
        <taxon>Bacillati</taxon>
        <taxon>Actinomycetota</taxon>
        <taxon>Actinomycetes</taxon>
        <taxon>Propionibacteriales</taxon>
        <taxon>Propionibacteriaceae</taxon>
        <taxon>Tessaracoccus</taxon>
    </lineage>
</organism>
<keyword evidence="2 7" id="KW-0813">Transport</keyword>
<evidence type="ECO:0000256" key="4">
    <source>
        <dbReference type="ARBA" id="ARBA00022692"/>
    </source>
</evidence>
<protein>
    <submittedName>
        <fullName evidence="9">Sugar ABC transporter permease</fullName>
    </submittedName>
</protein>
<feature type="transmembrane region" description="Helical" evidence="7">
    <location>
        <begin position="276"/>
        <end position="296"/>
    </location>
</feature>
<evidence type="ECO:0000256" key="6">
    <source>
        <dbReference type="ARBA" id="ARBA00023136"/>
    </source>
</evidence>
<dbReference type="RefSeq" id="WP_143939346.1">
    <property type="nucleotide sequence ID" value="NZ_VKKG01000007.1"/>
</dbReference>
<evidence type="ECO:0000256" key="3">
    <source>
        <dbReference type="ARBA" id="ARBA00022475"/>
    </source>
</evidence>
<evidence type="ECO:0000256" key="1">
    <source>
        <dbReference type="ARBA" id="ARBA00004651"/>
    </source>
</evidence>
<comment type="subcellular location">
    <subcellularLocation>
        <location evidence="1 7">Cell membrane</location>
        <topology evidence="1 7">Multi-pass membrane protein</topology>
    </subcellularLocation>
</comment>
<dbReference type="PANTHER" id="PTHR43005">
    <property type="entry name" value="BLR7065 PROTEIN"/>
    <property type="match status" value="1"/>
</dbReference>
<dbReference type="InterPro" id="IPR035906">
    <property type="entry name" value="MetI-like_sf"/>
</dbReference>
<dbReference type="AlphaFoldDB" id="A0A553JWB4"/>
<dbReference type="PANTHER" id="PTHR43005:SF1">
    <property type="entry name" value="SPERMIDINE_PUTRESCINE TRANSPORT SYSTEM PERMEASE PROTEIN"/>
    <property type="match status" value="1"/>
</dbReference>
<gene>
    <name evidence="9" type="ORF">FOJ82_15195</name>
</gene>
<reference evidence="9 10" key="1">
    <citation type="submission" date="2019-07" db="EMBL/GenBank/DDBJ databases">
        <authorList>
            <person name="Zhou L.-Y."/>
        </authorList>
    </citation>
    <scope>NUCLEOTIDE SEQUENCE [LARGE SCALE GENOMIC DNA]</scope>
    <source>
        <strain evidence="9 10">YIM 101269</strain>
    </source>
</reference>
<keyword evidence="5 7" id="KW-1133">Transmembrane helix</keyword>
<dbReference type="CDD" id="cd06261">
    <property type="entry name" value="TM_PBP2"/>
    <property type="match status" value="1"/>
</dbReference>
<evidence type="ECO:0000256" key="5">
    <source>
        <dbReference type="ARBA" id="ARBA00022989"/>
    </source>
</evidence>
<comment type="similarity">
    <text evidence="7">Belongs to the binding-protein-dependent transport system permease family.</text>
</comment>
<dbReference type="Pfam" id="PF00528">
    <property type="entry name" value="BPD_transp_1"/>
    <property type="match status" value="1"/>
</dbReference>
<keyword evidence="10" id="KW-1185">Reference proteome</keyword>
<sequence length="304" mass="32887">MLAGKQPTRARKKMGRRGYEPYVLLAPAIILILVFAGYPLVRSIWMAFNKVSAFTGEMAFVGFDNFVAITQAPDFWGNLGRTGMWVGGAVSLQLLGGLVLALLINTKFPLRGVYRGLVMVPWATPSVLVALMWKWLLDPNNGIISKALRGVGLADRPVEFLSDPAMALPTLIVIDAWQGIPLFTVMILAALQGVSEDHKEAAATDGCGPVGVFRHVVLPAIIPTILITVLLRIIWTANYVDLIFILTGGGPGVSSTTLALQSYLTAYKATNFGQGAAYSVLQAAILVIFVVMYLRLTARNEAQR</sequence>
<keyword evidence="4 7" id="KW-0812">Transmembrane</keyword>
<dbReference type="SUPFAM" id="SSF161098">
    <property type="entry name" value="MetI-like"/>
    <property type="match status" value="1"/>
</dbReference>
<feature type="transmembrane region" description="Helical" evidence="7">
    <location>
        <begin position="21"/>
        <end position="41"/>
    </location>
</feature>
<evidence type="ECO:0000259" key="8">
    <source>
        <dbReference type="PROSITE" id="PS50928"/>
    </source>
</evidence>
<dbReference type="GO" id="GO:0055085">
    <property type="term" value="P:transmembrane transport"/>
    <property type="evidence" value="ECO:0007669"/>
    <property type="project" value="InterPro"/>
</dbReference>
<comment type="caution">
    <text evidence="9">The sequence shown here is derived from an EMBL/GenBank/DDBJ whole genome shotgun (WGS) entry which is preliminary data.</text>
</comment>
<keyword evidence="3" id="KW-1003">Cell membrane</keyword>
<evidence type="ECO:0000313" key="10">
    <source>
        <dbReference type="Proteomes" id="UP000317638"/>
    </source>
</evidence>
<dbReference type="InterPro" id="IPR000515">
    <property type="entry name" value="MetI-like"/>
</dbReference>
<name>A0A553JWB4_9ACTN</name>
<proteinExistence type="inferred from homology"/>
<feature type="transmembrane region" description="Helical" evidence="7">
    <location>
        <begin position="242"/>
        <end position="264"/>
    </location>
</feature>
<feature type="transmembrane region" description="Helical" evidence="7">
    <location>
        <begin position="116"/>
        <end position="136"/>
    </location>
</feature>